<dbReference type="InterPro" id="IPR022998">
    <property type="entry name" value="ThiamineP_synth_TenI"/>
</dbReference>
<reference evidence="4 5" key="1">
    <citation type="submission" date="2023-02" db="EMBL/GenBank/DDBJ databases">
        <title>Genome sequence of Sphingobacterium sp. KACC 22765.</title>
        <authorList>
            <person name="Kim S."/>
            <person name="Heo J."/>
            <person name="Kwon S.-W."/>
        </authorList>
    </citation>
    <scope>NUCLEOTIDE SEQUENCE [LARGE SCALE GENOMIC DNA]</scope>
    <source>
        <strain evidence="4 5">KACC 22765</strain>
    </source>
</reference>
<evidence type="ECO:0000256" key="2">
    <source>
        <dbReference type="ARBA" id="ARBA00022977"/>
    </source>
</evidence>
<dbReference type="SUPFAM" id="SSF51391">
    <property type="entry name" value="Thiamin phosphate synthase"/>
    <property type="match status" value="1"/>
</dbReference>
<dbReference type="PANTHER" id="PTHR20857:SF15">
    <property type="entry name" value="THIAMINE-PHOSPHATE SYNTHASE"/>
    <property type="match status" value="1"/>
</dbReference>
<comment type="pathway">
    <text evidence="1">Cofactor biosynthesis; thiamine diphosphate biosynthesis.</text>
</comment>
<evidence type="ECO:0000256" key="1">
    <source>
        <dbReference type="ARBA" id="ARBA00004948"/>
    </source>
</evidence>
<keyword evidence="2" id="KW-0784">Thiamine biosynthesis</keyword>
<dbReference type="RefSeq" id="WP_274266102.1">
    <property type="nucleotide sequence ID" value="NZ_CP117880.1"/>
</dbReference>
<feature type="domain" description="Thiamine phosphate synthase/TenI" evidence="3">
    <location>
        <begin position="10"/>
        <end position="189"/>
    </location>
</feature>
<dbReference type="Proteomes" id="UP001221558">
    <property type="component" value="Chromosome"/>
</dbReference>
<dbReference type="CDD" id="cd00564">
    <property type="entry name" value="TMP_TenI"/>
    <property type="match status" value="1"/>
</dbReference>
<sequence>MSLSKLQYITSGSEPAQHYEQSCKALDCGINWIQLRIKHGREATILSIAEKIMQRKANYDFTLVINDHPHIAKSIDADGVHLGLADTSIAEARQILGPDKLVGGTANTLAHVLQRAEERCDYIGLGPLRYTQTKEKLSPILGFSGYAAIFEQLKDLDNIPPIFAIGGILHSDIAALTRMGIYGVALSKSLQDNFDQPAAIQQITSAL</sequence>
<dbReference type="EMBL" id="CP117880">
    <property type="protein sequence ID" value="WDF67372.1"/>
    <property type="molecule type" value="Genomic_DNA"/>
</dbReference>
<evidence type="ECO:0000313" key="4">
    <source>
        <dbReference type="EMBL" id="WDF67372.1"/>
    </source>
</evidence>
<evidence type="ECO:0000313" key="5">
    <source>
        <dbReference type="Proteomes" id="UP001221558"/>
    </source>
</evidence>
<protein>
    <submittedName>
        <fullName evidence="4">Thiamine phosphate synthase</fullName>
    </submittedName>
</protein>
<dbReference type="Gene3D" id="3.20.20.70">
    <property type="entry name" value="Aldolase class I"/>
    <property type="match status" value="1"/>
</dbReference>
<accession>A0ABY7WCI5</accession>
<dbReference type="InterPro" id="IPR013785">
    <property type="entry name" value="Aldolase_TIM"/>
</dbReference>
<keyword evidence="5" id="KW-1185">Reference proteome</keyword>
<dbReference type="Pfam" id="PF02581">
    <property type="entry name" value="TMP-TENI"/>
    <property type="match status" value="1"/>
</dbReference>
<dbReference type="InterPro" id="IPR036206">
    <property type="entry name" value="ThiamineP_synth_sf"/>
</dbReference>
<gene>
    <name evidence="4" type="ORF">PQ465_13765</name>
</gene>
<dbReference type="PANTHER" id="PTHR20857">
    <property type="entry name" value="THIAMINE-PHOSPHATE PYROPHOSPHORYLASE"/>
    <property type="match status" value="1"/>
</dbReference>
<proteinExistence type="predicted"/>
<name>A0ABY7WCI5_9SPHI</name>
<organism evidence="4 5">
    <name type="scientific">Sphingobacterium oryzagri</name>
    <dbReference type="NCBI Taxonomy" id="3025669"/>
    <lineage>
        <taxon>Bacteria</taxon>
        <taxon>Pseudomonadati</taxon>
        <taxon>Bacteroidota</taxon>
        <taxon>Sphingobacteriia</taxon>
        <taxon>Sphingobacteriales</taxon>
        <taxon>Sphingobacteriaceae</taxon>
        <taxon>Sphingobacterium</taxon>
    </lineage>
</organism>
<evidence type="ECO:0000259" key="3">
    <source>
        <dbReference type="Pfam" id="PF02581"/>
    </source>
</evidence>